<evidence type="ECO:0000256" key="1">
    <source>
        <dbReference type="SAM" id="MobiDB-lite"/>
    </source>
</evidence>
<keyword evidence="2" id="KW-1133">Transmembrane helix</keyword>
<feature type="transmembrane region" description="Helical" evidence="2">
    <location>
        <begin position="110"/>
        <end position="129"/>
    </location>
</feature>
<sequence length="134" mass="15019">ADLPPNGRLELRTPGGQSEQIRLRPEGDYSSWSYSDTMTSGIYTARFDPPVSRSDLYAVNVDTVESDLSKLTPEQLREQLWSGIPFETSRENLDEQPVRLIGRRGTLSQGLLCVVLGLLFLETLLAWLFGHHAT</sequence>
<dbReference type="AlphaFoldDB" id="X0X7M2"/>
<feature type="region of interest" description="Disordered" evidence="1">
    <location>
        <begin position="1"/>
        <end position="20"/>
    </location>
</feature>
<name>X0X7M2_9ZZZZ</name>
<organism evidence="3">
    <name type="scientific">marine sediment metagenome</name>
    <dbReference type="NCBI Taxonomy" id="412755"/>
    <lineage>
        <taxon>unclassified sequences</taxon>
        <taxon>metagenomes</taxon>
        <taxon>ecological metagenomes</taxon>
    </lineage>
</organism>
<feature type="non-terminal residue" evidence="3">
    <location>
        <position position="1"/>
    </location>
</feature>
<protein>
    <submittedName>
        <fullName evidence="3">Uncharacterized protein</fullName>
    </submittedName>
</protein>
<comment type="caution">
    <text evidence="3">The sequence shown here is derived from an EMBL/GenBank/DDBJ whole genome shotgun (WGS) entry which is preliminary data.</text>
</comment>
<keyword evidence="2" id="KW-0472">Membrane</keyword>
<accession>X0X7M2</accession>
<evidence type="ECO:0000256" key="2">
    <source>
        <dbReference type="SAM" id="Phobius"/>
    </source>
</evidence>
<proteinExistence type="predicted"/>
<reference evidence="3" key="1">
    <citation type="journal article" date="2014" name="Front. Microbiol.">
        <title>High frequency of phylogenetically diverse reductive dehalogenase-homologous genes in deep subseafloor sedimentary metagenomes.</title>
        <authorList>
            <person name="Kawai M."/>
            <person name="Futagami T."/>
            <person name="Toyoda A."/>
            <person name="Takaki Y."/>
            <person name="Nishi S."/>
            <person name="Hori S."/>
            <person name="Arai W."/>
            <person name="Tsubouchi T."/>
            <person name="Morono Y."/>
            <person name="Uchiyama I."/>
            <person name="Ito T."/>
            <person name="Fujiyama A."/>
            <person name="Inagaki F."/>
            <person name="Takami H."/>
        </authorList>
    </citation>
    <scope>NUCLEOTIDE SEQUENCE</scope>
    <source>
        <strain evidence="3">Expedition CK06-06</strain>
    </source>
</reference>
<gene>
    <name evidence="3" type="ORF">S01H1_68507</name>
</gene>
<dbReference type="EMBL" id="BARS01045434">
    <property type="protein sequence ID" value="GAG32648.1"/>
    <property type="molecule type" value="Genomic_DNA"/>
</dbReference>
<keyword evidence="2" id="KW-0812">Transmembrane</keyword>
<evidence type="ECO:0000313" key="3">
    <source>
        <dbReference type="EMBL" id="GAG32648.1"/>
    </source>
</evidence>